<dbReference type="PRINTS" id="PR01705">
    <property type="entry name" value="TSP1REPEAT"/>
</dbReference>
<dbReference type="SUPFAM" id="SSF82895">
    <property type="entry name" value="TSP-1 type 1 repeat"/>
    <property type="match status" value="3"/>
</dbReference>
<keyword evidence="5" id="KW-1015">Disulfide bond</keyword>
<evidence type="ECO:0000256" key="6">
    <source>
        <dbReference type="ARBA" id="ARBA00023180"/>
    </source>
</evidence>
<evidence type="ECO:0000256" key="1">
    <source>
        <dbReference type="ARBA" id="ARBA00004613"/>
    </source>
</evidence>
<dbReference type="PROSITE" id="PS50092">
    <property type="entry name" value="TSP1"/>
    <property type="match status" value="2"/>
</dbReference>
<dbReference type="Gene3D" id="2.20.100.10">
    <property type="entry name" value="Thrombospondin type-1 (TSP1) repeat"/>
    <property type="match status" value="3"/>
</dbReference>
<dbReference type="InterPro" id="IPR036383">
    <property type="entry name" value="TSP1_rpt_sf"/>
</dbReference>
<comment type="subcellular location">
    <subcellularLocation>
        <location evidence="1">Secreted</location>
    </subcellularLocation>
</comment>
<dbReference type="OrthoDB" id="446173at2759"/>
<feature type="signal peptide" evidence="7">
    <location>
        <begin position="1"/>
        <end position="22"/>
    </location>
</feature>
<gene>
    <name evidence="10" type="primary">LOC106167573</name>
</gene>
<accession>A0A1S3IUE8</accession>
<evidence type="ECO:0000259" key="8">
    <source>
        <dbReference type="Pfam" id="PF13330"/>
    </source>
</evidence>
<proteinExistence type="predicted"/>
<keyword evidence="9" id="KW-1185">Reference proteome</keyword>
<dbReference type="KEGG" id="lak:106167573"/>
<organism evidence="9 10">
    <name type="scientific">Lingula anatina</name>
    <name type="common">Brachiopod</name>
    <name type="synonym">Lingula unguis</name>
    <dbReference type="NCBI Taxonomy" id="7574"/>
    <lineage>
        <taxon>Eukaryota</taxon>
        <taxon>Metazoa</taxon>
        <taxon>Spiralia</taxon>
        <taxon>Lophotrochozoa</taxon>
        <taxon>Brachiopoda</taxon>
        <taxon>Linguliformea</taxon>
        <taxon>Lingulata</taxon>
        <taxon>Lingulida</taxon>
        <taxon>Linguloidea</taxon>
        <taxon>Lingulidae</taxon>
        <taxon>Lingula</taxon>
    </lineage>
</organism>
<dbReference type="InterPro" id="IPR052065">
    <property type="entry name" value="Compl_asym_regulator"/>
</dbReference>
<dbReference type="InterPro" id="IPR000884">
    <property type="entry name" value="TSP1_rpt"/>
</dbReference>
<evidence type="ECO:0000256" key="7">
    <source>
        <dbReference type="SAM" id="SignalP"/>
    </source>
</evidence>
<dbReference type="SMART" id="SM00209">
    <property type="entry name" value="TSP1"/>
    <property type="match status" value="3"/>
</dbReference>
<evidence type="ECO:0000256" key="2">
    <source>
        <dbReference type="ARBA" id="ARBA00022525"/>
    </source>
</evidence>
<evidence type="ECO:0000256" key="5">
    <source>
        <dbReference type="ARBA" id="ARBA00023157"/>
    </source>
</evidence>
<dbReference type="PANTHER" id="PTHR22906:SF43">
    <property type="entry name" value="PROPERDIN"/>
    <property type="match status" value="1"/>
</dbReference>
<dbReference type="STRING" id="7574.A0A1S3IUE8"/>
<dbReference type="InterPro" id="IPR025155">
    <property type="entry name" value="WxxW_domain"/>
</dbReference>
<dbReference type="GO" id="GO:0005576">
    <property type="term" value="C:extracellular region"/>
    <property type="evidence" value="ECO:0007669"/>
    <property type="project" value="UniProtKB-SubCell"/>
</dbReference>
<dbReference type="InParanoid" id="A0A1S3IUE8"/>
<protein>
    <submittedName>
        <fullName evidence="10">Semaphorin-5A-like</fullName>
    </submittedName>
</protein>
<evidence type="ECO:0000313" key="10">
    <source>
        <dbReference type="RefSeq" id="XP_013401832.1"/>
    </source>
</evidence>
<evidence type="ECO:0000313" key="9">
    <source>
        <dbReference type="Proteomes" id="UP000085678"/>
    </source>
</evidence>
<dbReference type="Pfam" id="PF00090">
    <property type="entry name" value="TSP_1"/>
    <property type="match status" value="3"/>
</dbReference>
<dbReference type="AlphaFoldDB" id="A0A1S3IUE8"/>
<dbReference type="GeneID" id="106167573"/>
<keyword evidence="4" id="KW-0677">Repeat</keyword>
<feature type="domain" description="WxxW" evidence="8">
    <location>
        <begin position="258"/>
        <end position="347"/>
    </location>
</feature>
<keyword evidence="3 7" id="KW-0732">Signal</keyword>
<dbReference type="Proteomes" id="UP000085678">
    <property type="component" value="Unplaced"/>
</dbReference>
<reference evidence="10" key="1">
    <citation type="submission" date="2025-08" db="UniProtKB">
        <authorList>
            <consortium name="RefSeq"/>
        </authorList>
    </citation>
    <scope>IDENTIFICATION</scope>
    <source>
        <tissue evidence="10">Gonads</tissue>
    </source>
</reference>
<name>A0A1S3IUE8_LINAN</name>
<keyword evidence="6" id="KW-0325">Glycoprotein</keyword>
<feature type="chain" id="PRO_5010356647" evidence="7">
    <location>
        <begin position="23"/>
        <end position="350"/>
    </location>
</feature>
<dbReference type="Pfam" id="PF13330">
    <property type="entry name" value="Mucin2_WxxW"/>
    <property type="match status" value="1"/>
</dbReference>
<dbReference type="FunFam" id="2.20.100.10:FF:000001">
    <property type="entry name" value="semaphorin-5A isoform X1"/>
    <property type="match status" value="1"/>
</dbReference>
<dbReference type="PANTHER" id="PTHR22906">
    <property type="entry name" value="PROPERDIN"/>
    <property type="match status" value="1"/>
</dbReference>
<evidence type="ECO:0000256" key="3">
    <source>
        <dbReference type="ARBA" id="ARBA00022729"/>
    </source>
</evidence>
<evidence type="ECO:0000256" key="4">
    <source>
        <dbReference type="ARBA" id="ARBA00022737"/>
    </source>
</evidence>
<keyword evidence="2" id="KW-0964">Secreted</keyword>
<dbReference type="RefSeq" id="XP_013401832.1">
    <property type="nucleotide sequence ID" value="XM_013546378.2"/>
</dbReference>
<sequence>MFGLHWTAAVCITLGLFLVAQSEPIHKCQYHGQYIRDTVNLCLFYQCEYPGRLHAAMHPCANGTKLPKLYGETPEHPDNSDPCVLFRHNPMECVNDEGQKHSGEVGILVSAEGDWSPCSVTCGRGSTFQEVKSCRRLDHIELYCNKTKKYRICFLRPCGTWSEWEPWEPCSATCGGGTTFRVRKCVGGNDCFGPSRQQMPCNTQECPYFGEWSEWSECDAKCGGGRQTRTRMCLPAGSVCIGRTTEIRSCNNFPCQYWTEWIDTDDPSKDGDWEVDETPCDHSGIVSEPLKAECRLVKTKHPWDSSGLKFYIPCSTFGIVCRNVENDPNWTPGDDPICHDLEIRYLCSYP</sequence>